<dbReference type="Pfam" id="PF00072">
    <property type="entry name" value="Response_reg"/>
    <property type="match status" value="1"/>
</dbReference>
<dbReference type="PROSITE" id="PS50043">
    <property type="entry name" value="HTH_LUXR_2"/>
    <property type="match status" value="1"/>
</dbReference>
<evidence type="ECO:0000256" key="3">
    <source>
        <dbReference type="PROSITE-ProRule" id="PRU00169"/>
    </source>
</evidence>
<dbReference type="PRINTS" id="PR00038">
    <property type="entry name" value="HTHLUXR"/>
</dbReference>
<protein>
    <submittedName>
        <fullName evidence="6">Response regulator</fullName>
    </submittedName>
</protein>
<reference evidence="6 7" key="1">
    <citation type="submission" date="2024-09" db="EMBL/GenBank/DDBJ databases">
        <authorList>
            <person name="Sun Q."/>
            <person name="Mori K."/>
        </authorList>
    </citation>
    <scope>NUCLEOTIDE SEQUENCE [LARGE SCALE GENOMIC DNA]</scope>
    <source>
        <strain evidence="6 7">TBRC 1851</strain>
    </source>
</reference>
<dbReference type="PANTHER" id="PTHR43214">
    <property type="entry name" value="TWO-COMPONENT RESPONSE REGULATOR"/>
    <property type="match status" value="1"/>
</dbReference>
<evidence type="ECO:0000256" key="2">
    <source>
        <dbReference type="ARBA" id="ARBA00023125"/>
    </source>
</evidence>
<dbReference type="PROSITE" id="PS50110">
    <property type="entry name" value="RESPONSE_REGULATORY"/>
    <property type="match status" value="1"/>
</dbReference>
<accession>A0ABV6U6J8</accession>
<dbReference type="SMART" id="SM00448">
    <property type="entry name" value="REC"/>
    <property type="match status" value="1"/>
</dbReference>
<proteinExistence type="predicted"/>
<dbReference type="CDD" id="cd06170">
    <property type="entry name" value="LuxR_C_like"/>
    <property type="match status" value="1"/>
</dbReference>
<dbReference type="InterPro" id="IPR001789">
    <property type="entry name" value="Sig_transdc_resp-reg_receiver"/>
</dbReference>
<dbReference type="Pfam" id="PF00196">
    <property type="entry name" value="GerE"/>
    <property type="match status" value="1"/>
</dbReference>
<evidence type="ECO:0000256" key="1">
    <source>
        <dbReference type="ARBA" id="ARBA00022553"/>
    </source>
</evidence>
<keyword evidence="1 3" id="KW-0597">Phosphoprotein</keyword>
<feature type="domain" description="HTH luxR-type" evidence="4">
    <location>
        <begin position="142"/>
        <end position="207"/>
    </location>
</feature>
<dbReference type="SUPFAM" id="SSF52172">
    <property type="entry name" value="CheY-like"/>
    <property type="match status" value="1"/>
</dbReference>
<evidence type="ECO:0000259" key="5">
    <source>
        <dbReference type="PROSITE" id="PS50110"/>
    </source>
</evidence>
<feature type="domain" description="Response regulatory" evidence="5">
    <location>
        <begin position="1"/>
        <end position="116"/>
    </location>
</feature>
<evidence type="ECO:0000313" key="7">
    <source>
        <dbReference type="Proteomes" id="UP001589870"/>
    </source>
</evidence>
<dbReference type="InterPro" id="IPR016032">
    <property type="entry name" value="Sig_transdc_resp-reg_C-effctor"/>
</dbReference>
<keyword evidence="2" id="KW-0238">DNA-binding</keyword>
<organism evidence="6 7">
    <name type="scientific">Sphaerimonospora cavernae</name>
    <dbReference type="NCBI Taxonomy" id="1740611"/>
    <lineage>
        <taxon>Bacteria</taxon>
        <taxon>Bacillati</taxon>
        <taxon>Actinomycetota</taxon>
        <taxon>Actinomycetes</taxon>
        <taxon>Streptosporangiales</taxon>
        <taxon>Streptosporangiaceae</taxon>
        <taxon>Sphaerimonospora</taxon>
    </lineage>
</organism>
<dbReference type="InterPro" id="IPR039420">
    <property type="entry name" value="WalR-like"/>
</dbReference>
<dbReference type="SUPFAM" id="SSF46894">
    <property type="entry name" value="C-terminal effector domain of the bipartite response regulators"/>
    <property type="match status" value="1"/>
</dbReference>
<dbReference type="Gene3D" id="3.40.50.2300">
    <property type="match status" value="1"/>
</dbReference>
<name>A0ABV6U6J8_9ACTN</name>
<keyword evidence="7" id="KW-1185">Reference proteome</keyword>
<dbReference type="Proteomes" id="UP001589870">
    <property type="component" value="Unassembled WGS sequence"/>
</dbReference>
<evidence type="ECO:0000259" key="4">
    <source>
        <dbReference type="PROSITE" id="PS50043"/>
    </source>
</evidence>
<comment type="caution">
    <text evidence="6">The sequence shown here is derived from an EMBL/GenBank/DDBJ whole genome shotgun (WGS) entry which is preliminary data.</text>
</comment>
<dbReference type="InterPro" id="IPR058245">
    <property type="entry name" value="NreC/VraR/RcsB-like_REC"/>
</dbReference>
<dbReference type="CDD" id="cd17535">
    <property type="entry name" value="REC_NarL-like"/>
    <property type="match status" value="1"/>
</dbReference>
<sequence length="215" mass="22516">MLIADDHPIVREGLRAVLGNRSDVQVVAEVADGAAAIREAVLQQPDIVLLDLQMPGLDGLQAARRLRVECPGAAVLVLTMYDDDASVLHAMQAGARGYLLKGAGQQEILHAIHAVHQGQAIFGAAVAARITTLLAGGGGGGGASGFPDLTFRERQILGLVAEGHGNAVIAQRLGLSRKTIANHLSTIYRKIQVSDRPQAIVKARAAGLGQDLHDQ</sequence>
<dbReference type="InterPro" id="IPR011006">
    <property type="entry name" value="CheY-like_superfamily"/>
</dbReference>
<dbReference type="InterPro" id="IPR000792">
    <property type="entry name" value="Tscrpt_reg_LuxR_C"/>
</dbReference>
<gene>
    <name evidence="6" type="ORF">ACFHYQ_15230</name>
</gene>
<dbReference type="SMART" id="SM00421">
    <property type="entry name" value="HTH_LUXR"/>
    <property type="match status" value="1"/>
</dbReference>
<feature type="modified residue" description="4-aspartylphosphate" evidence="3">
    <location>
        <position position="51"/>
    </location>
</feature>
<evidence type="ECO:0000313" key="6">
    <source>
        <dbReference type="EMBL" id="MFC0863654.1"/>
    </source>
</evidence>
<dbReference type="EMBL" id="JBHMQT010000033">
    <property type="protein sequence ID" value="MFC0863654.1"/>
    <property type="molecule type" value="Genomic_DNA"/>
</dbReference>